<protein>
    <recommendedName>
        <fullName evidence="8">RNA polymerase sigma-70 region 2 domain-containing protein</fullName>
    </recommendedName>
</protein>
<dbReference type="GO" id="GO:0006352">
    <property type="term" value="P:DNA-templated transcription initiation"/>
    <property type="evidence" value="ECO:0007669"/>
    <property type="project" value="InterPro"/>
</dbReference>
<keyword evidence="2 7" id="KW-0812">Transmembrane</keyword>
<name>A0A8J4WAJ2_9STRA</name>
<proteinExistence type="predicted"/>
<feature type="compositionally biased region" description="Low complexity" evidence="6">
    <location>
        <begin position="174"/>
        <end position="198"/>
    </location>
</feature>
<evidence type="ECO:0000256" key="6">
    <source>
        <dbReference type="SAM" id="MobiDB-lite"/>
    </source>
</evidence>
<keyword evidence="4 7" id="KW-0472">Membrane</keyword>
<evidence type="ECO:0000313" key="10">
    <source>
        <dbReference type="Proteomes" id="UP000702964"/>
    </source>
</evidence>
<dbReference type="InterPro" id="IPR051474">
    <property type="entry name" value="Anti-sigma-K/W_factor"/>
</dbReference>
<feature type="domain" description="RNA polymerase sigma-70 region 2" evidence="8">
    <location>
        <begin position="2"/>
        <end position="49"/>
    </location>
</feature>
<evidence type="ECO:0000256" key="3">
    <source>
        <dbReference type="ARBA" id="ARBA00022989"/>
    </source>
</evidence>
<evidence type="ECO:0000256" key="4">
    <source>
        <dbReference type="ARBA" id="ARBA00023136"/>
    </source>
</evidence>
<accession>A0A8J4WAJ2</accession>
<dbReference type="PANTHER" id="PTHR37461:SF1">
    <property type="entry name" value="ANTI-SIGMA-K FACTOR RSKA"/>
    <property type="match status" value="1"/>
</dbReference>
<dbReference type="Pfam" id="PF04542">
    <property type="entry name" value="Sigma70_r2"/>
    <property type="match status" value="1"/>
</dbReference>
<dbReference type="GO" id="GO:0016989">
    <property type="term" value="F:sigma factor antagonist activity"/>
    <property type="evidence" value="ECO:0007669"/>
    <property type="project" value="TreeGrafter"/>
</dbReference>
<dbReference type="InterPro" id="IPR013325">
    <property type="entry name" value="RNA_pol_sigma_r2"/>
</dbReference>
<feature type="coiled-coil region" evidence="5">
    <location>
        <begin position="61"/>
        <end position="88"/>
    </location>
</feature>
<dbReference type="GO" id="GO:0003700">
    <property type="term" value="F:DNA-binding transcription factor activity"/>
    <property type="evidence" value="ECO:0007669"/>
    <property type="project" value="InterPro"/>
</dbReference>
<comment type="subcellular location">
    <subcellularLocation>
        <location evidence="1">Membrane</location>
        <topology evidence="1">Single-pass membrane protein</topology>
    </subcellularLocation>
</comment>
<reference evidence="9" key="1">
    <citation type="journal article" date="2015" name="Genom Data">
        <title>Draft genome sequences of Phytophthora kernoviae and Phytophthora ramorum lineage EU2 from Scotland.</title>
        <authorList>
            <person name="Sambles C."/>
            <person name="Schlenzig A."/>
            <person name="O'Neill P."/>
            <person name="Grant M."/>
            <person name="Studholme D.J."/>
        </authorList>
    </citation>
    <scope>NUCLEOTIDE SEQUENCE</scope>
    <source>
        <strain evidence="9">00238/432</strain>
    </source>
</reference>
<dbReference type="GO" id="GO:0016020">
    <property type="term" value="C:membrane"/>
    <property type="evidence" value="ECO:0007669"/>
    <property type="project" value="UniProtKB-SubCell"/>
</dbReference>
<dbReference type="PANTHER" id="PTHR37461">
    <property type="entry name" value="ANTI-SIGMA-K FACTOR RSKA"/>
    <property type="match status" value="1"/>
</dbReference>
<evidence type="ECO:0000256" key="2">
    <source>
        <dbReference type="ARBA" id="ARBA00022692"/>
    </source>
</evidence>
<dbReference type="Gene3D" id="1.10.10.1320">
    <property type="entry name" value="Anti-sigma factor, zinc-finger domain"/>
    <property type="match status" value="1"/>
</dbReference>
<reference evidence="9" key="2">
    <citation type="submission" date="2020-02" db="EMBL/GenBank/DDBJ databases">
        <authorList>
            <person name="Studholme D.J."/>
        </authorList>
    </citation>
    <scope>NUCLEOTIDE SEQUENCE</scope>
    <source>
        <strain evidence="9">00238/432</strain>
    </source>
</reference>
<evidence type="ECO:0000256" key="7">
    <source>
        <dbReference type="SAM" id="Phobius"/>
    </source>
</evidence>
<dbReference type="Gene3D" id="1.10.1740.10">
    <property type="match status" value="1"/>
</dbReference>
<dbReference type="InterPro" id="IPR007627">
    <property type="entry name" value="RNA_pol_sigma70_r2"/>
</dbReference>
<dbReference type="EMBL" id="AOFI03000015">
    <property type="protein sequence ID" value="KAF4324623.1"/>
    <property type="molecule type" value="Genomic_DNA"/>
</dbReference>
<dbReference type="InterPro" id="IPR041916">
    <property type="entry name" value="Anti_sigma_zinc_sf"/>
</dbReference>
<organism evidence="9 10">
    <name type="scientific">Phytophthora kernoviae 00238/432</name>
    <dbReference type="NCBI Taxonomy" id="1284355"/>
    <lineage>
        <taxon>Eukaryota</taxon>
        <taxon>Sar</taxon>
        <taxon>Stramenopiles</taxon>
        <taxon>Oomycota</taxon>
        <taxon>Peronosporomycetes</taxon>
        <taxon>Peronosporales</taxon>
        <taxon>Peronosporaceae</taxon>
        <taxon>Phytophthora</taxon>
    </lineage>
</organism>
<comment type="caution">
    <text evidence="9">The sequence shown here is derived from an EMBL/GenBank/DDBJ whole genome shotgun (WGS) entry which is preliminary data.</text>
</comment>
<dbReference type="Proteomes" id="UP000702964">
    <property type="component" value="Unassembled WGS sequence"/>
</dbReference>
<dbReference type="AlphaFoldDB" id="A0A8J4WAJ2"/>
<feature type="region of interest" description="Disordered" evidence="6">
    <location>
        <begin position="167"/>
        <end position="199"/>
    </location>
</feature>
<evidence type="ECO:0000313" key="9">
    <source>
        <dbReference type="EMBL" id="KAF4324623.1"/>
    </source>
</evidence>
<keyword evidence="3 7" id="KW-1133">Transmembrane helix</keyword>
<keyword evidence="5" id="KW-0175">Coiled coil</keyword>
<evidence type="ECO:0000256" key="5">
    <source>
        <dbReference type="SAM" id="Coils"/>
    </source>
</evidence>
<dbReference type="GO" id="GO:0006417">
    <property type="term" value="P:regulation of translation"/>
    <property type="evidence" value="ECO:0007669"/>
    <property type="project" value="TreeGrafter"/>
</dbReference>
<gene>
    <name evidence="9" type="ORF">G195_001951</name>
</gene>
<evidence type="ECO:0000256" key="1">
    <source>
        <dbReference type="ARBA" id="ARBA00004167"/>
    </source>
</evidence>
<sequence>MTAEETVQELFLRVWNNAERYEASQGKLTTWMFAITRNIAVDMLRRKSKSAATTSVENETLAAFADEHTNTEEEIERLEAEEVAAFEAHLAHCESCRQEVRELQEVTGFLPLAAEPVAPPPGMRARVLGNVLGHAQVSAGTKPAAAPAEPEAPVVLQADLAPLQEAAQPGQGLPPETAVPAARAEEAAQAQPWQPQGRARARSSRAWRIASAALAAAALVLGIYAGQLQGQIDSLKQH</sequence>
<dbReference type="SUPFAM" id="SSF88946">
    <property type="entry name" value="Sigma2 domain of RNA polymerase sigma factors"/>
    <property type="match status" value="1"/>
</dbReference>
<evidence type="ECO:0000259" key="8">
    <source>
        <dbReference type="Pfam" id="PF04542"/>
    </source>
</evidence>
<feature type="transmembrane region" description="Helical" evidence="7">
    <location>
        <begin position="206"/>
        <end position="225"/>
    </location>
</feature>